<dbReference type="InterPro" id="IPR007657">
    <property type="entry name" value="Glycosyltransferase_61"/>
</dbReference>
<evidence type="ECO:0000313" key="10">
    <source>
        <dbReference type="Proteomes" id="UP001231189"/>
    </source>
</evidence>
<evidence type="ECO:0000256" key="6">
    <source>
        <dbReference type="ARBA" id="ARBA00023180"/>
    </source>
</evidence>
<evidence type="ECO:0000256" key="3">
    <source>
        <dbReference type="ARBA" id="ARBA00022676"/>
    </source>
</evidence>
<organism evidence="9 10">
    <name type="scientific">Lolium multiflorum</name>
    <name type="common">Italian ryegrass</name>
    <name type="synonym">Lolium perenne subsp. multiflorum</name>
    <dbReference type="NCBI Taxonomy" id="4521"/>
    <lineage>
        <taxon>Eukaryota</taxon>
        <taxon>Viridiplantae</taxon>
        <taxon>Streptophyta</taxon>
        <taxon>Embryophyta</taxon>
        <taxon>Tracheophyta</taxon>
        <taxon>Spermatophyta</taxon>
        <taxon>Magnoliopsida</taxon>
        <taxon>Liliopsida</taxon>
        <taxon>Poales</taxon>
        <taxon>Poaceae</taxon>
        <taxon>BOP clade</taxon>
        <taxon>Pooideae</taxon>
        <taxon>Poodae</taxon>
        <taxon>Poeae</taxon>
        <taxon>Poeae Chloroplast Group 2 (Poeae type)</taxon>
        <taxon>Loliodinae</taxon>
        <taxon>Loliinae</taxon>
        <taxon>Lolium</taxon>
    </lineage>
</organism>
<dbReference type="Proteomes" id="UP001231189">
    <property type="component" value="Unassembled WGS sequence"/>
</dbReference>
<evidence type="ECO:0000313" key="9">
    <source>
        <dbReference type="EMBL" id="KAK1601085.1"/>
    </source>
</evidence>
<evidence type="ECO:0000256" key="4">
    <source>
        <dbReference type="ARBA" id="ARBA00022679"/>
    </source>
</evidence>
<proteinExistence type="predicted"/>
<gene>
    <name evidence="9" type="ORF">QYE76_008364</name>
</gene>
<dbReference type="EMBL" id="JAUUTY010000511">
    <property type="protein sequence ID" value="KAK1601085.1"/>
    <property type="molecule type" value="Genomic_DNA"/>
</dbReference>
<dbReference type="PANTHER" id="PTHR20961:SF5">
    <property type="entry name" value="GLYCOSYLTRANSFERASE-RELATED"/>
    <property type="match status" value="1"/>
</dbReference>
<comment type="subcellular location">
    <subcellularLocation>
        <location evidence="1">Golgi apparatus membrane</location>
        <topology evidence="1">Single-pass type II membrane protein</topology>
    </subcellularLocation>
</comment>
<accession>A0AAD8VDX8</accession>
<dbReference type="InterPro" id="IPR049625">
    <property type="entry name" value="Glyco_transf_61_cat"/>
</dbReference>
<keyword evidence="4" id="KW-0808">Transferase</keyword>
<evidence type="ECO:0000256" key="1">
    <source>
        <dbReference type="ARBA" id="ARBA00004323"/>
    </source>
</evidence>
<dbReference type="GO" id="GO:0000139">
    <property type="term" value="C:Golgi membrane"/>
    <property type="evidence" value="ECO:0007669"/>
    <property type="project" value="UniProtKB-SubCell"/>
</dbReference>
<evidence type="ECO:0000256" key="7">
    <source>
        <dbReference type="SAM" id="MobiDB-lite"/>
    </source>
</evidence>
<keyword evidence="10" id="KW-1185">Reference proteome</keyword>
<comment type="pathway">
    <text evidence="2">Glycan metabolism.</text>
</comment>
<dbReference type="GO" id="GO:0016763">
    <property type="term" value="F:pentosyltransferase activity"/>
    <property type="evidence" value="ECO:0007669"/>
    <property type="project" value="UniProtKB-ARBA"/>
</dbReference>
<feature type="region of interest" description="Disordered" evidence="7">
    <location>
        <begin position="110"/>
        <end position="136"/>
    </location>
</feature>
<keyword evidence="6" id="KW-0325">Glycoprotein</keyword>
<feature type="domain" description="Glycosyltransferase 61 catalytic" evidence="8">
    <location>
        <begin position="369"/>
        <end position="458"/>
    </location>
</feature>
<comment type="caution">
    <text evidence="9">The sequence shown here is derived from an EMBL/GenBank/DDBJ whole genome shotgun (WGS) entry which is preliminary data.</text>
</comment>
<protein>
    <recommendedName>
        <fullName evidence="8">Glycosyltransferase 61 catalytic domain-containing protein</fullName>
    </recommendedName>
</protein>
<sequence length="556" mass="61003">MKARRNESSKKPRCRGAIAAWLLVPLLVLVVLKTGYLPQLTRHLECAGIGQQQQRLPEIANLQAEEGMPKTTGIANLQAEEGTPKTTGIANLQAEEGTPKTTGIANLQAEEGTPETTGSVAKAPLSPASSEKIAGDGADAIKDGKDGKNFLAINGEIDSSSRSSDVAAPKSSKLTCDFSSRHTDICAMEGDVRVHGKSGTVYVVAASKESYRPENGTVTFRPFTRKYEESSTMQMVREVTIRTEDAAPPSCTVTHDVPAVVFSTGPDRGNIFHGLADLIIPLYITAREYDGRVQLLATGYQRQWISHYRHLIEALSVYPVIDFDADEAVRCFPSVHVGMETHGELRIDPALSRKGYTMMDFRDFLLSAYSLKRRWTAPVSRSSGQRPRLVMVLRRHSREITNEAEAIAAATEIGFEVVAAGPELVGDTDRFAEVVNSCDVLVGVHGAGLTNMVFLPHNGTELQIVPWGELKFIAFQEYGRPLADMGLRYLEYEATAEETTLKDVYPKDHAVFTDPLSIHKQGFDKVWSIFLGQNVTLDIGRFKGVMQQIYQSVTIT</sequence>
<evidence type="ECO:0000259" key="8">
    <source>
        <dbReference type="Pfam" id="PF04577"/>
    </source>
</evidence>
<keyword evidence="3" id="KW-0328">Glycosyltransferase</keyword>
<reference evidence="9" key="1">
    <citation type="submission" date="2023-07" db="EMBL/GenBank/DDBJ databases">
        <title>A chromosome-level genome assembly of Lolium multiflorum.</title>
        <authorList>
            <person name="Chen Y."/>
            <person name="Copetti D."/>
            <person name="Kolliker R."/>
            <person name="Studer B."/>
        </authorList>
    </citation>
    <scope>NUCLEOTIDE SEQUENCE</scope>
    <source>
        <strain evidence="9">02402/16</strain>
        <tissue evidence="9">Leaf</tissue>
    </source>
</reference>
<name>A0AAD8VDX8_LOLMU</name>
<dbReference type="Pfam" id="PF04577">
    <property type="entry name" value="Glyco_transf_61"/>
    <property type="match status" value="1"/>
</dbReference>
<dbReference type="AlphaFoldDB" id="A0AAD8VDX8"/>
<evidence type="ECO:0000256" key="5">
    <source>
        <dbReference type="ARBA" id="ARBA00023034"/>
    </source>
</evidence>
<dbReference type="PANTHER" id="PTHR20961">
    <property type="entry name" value="GLYCOSYLTRANSFERASE"/>
    <property type="match status" value="1"/>
</dbReference>
<evidence type="ECO:0000256" key="2">
    <source>
        <dbReference type="ARBA" id="ARBA00004881"/>
    </source>
</evidence>
<keyword evidence="5" id="KW-0333">Golgi apparatus</keyword>